<evidence type="ECO:0000256" key="1">
    <source>
        <dbReference type="ARBA" id="ARBA00023015"/>
    </source>
</evidence>
<sequence>MTISGPRVAGGGSSRRVGRPRDGRVDRAVVAATVALLVEGGGVDSLSIDDIAARAGVGKASIYRRWPNKHALLNSVVADLPEVVPDLTGVGVPDGLRRVCVSLLVSARDEEVGRLLPALAGLGRADPELLERYLSVAAGGRRRLLRQLLERGVGTGEIRDDVDPVDAAGLIVRSILGYGLLATAGDQDTVDDFLDLVLRGLRPRCPGSL</sequence>
<evidence type="ECO:0000256" key="2">
    <source>
        <dbReference type="ARBA" id="ARBA00023125"/>
    </source>
</evidence>
<keyword evidence="2 4" id="KW-0238">DNA-binding</keyword>
<dbReference type="InterPro" id="IPR023772">
    <property type="entry name" value="DNA-bd_HTH_TetR-type_CS"/>
</dbReference>
<accession>A0A495JN90</accession>
<evidence type="ECO:0000256" key="4">
    <source>
        <dbReference type="PROSITE-ProRule" id="PRU00335"/>
    </source>
</evidence>
<dbReference type="PANTHER" id="PTHR30055">
    <property type="entry name" value="HTH-TYPE TRANSCRIPTIONAL REGULATOR RUTR"/>
    <property type="match status" value="1"/>
</dbReference>
<dbReference type="PROSITE" id="PS50977">
    <property type="entry name" value="HTH_TETR_2"/>
    <property type="match status" value="1"/>
</dbReference>
<dbReference type="RefSeq" id="WP_121158670.1">
    <property type="nucleotide sequence ID" value="NZ_RBKT01000001.1"/>
</dbReference>
<dbReference type="EMBL" id="RBKT01000001">
    <property type="protein sequence ID" value="RKR90393.1"/>
    <property type="molecule type" value="Genomic_DNA"/>
</dbReference>
<keyword evidence="1" id="KW-0805">Transcription regulation</keyword>
<evidence type="ECO:0000256" key="5">
    <source>
        <dbReference type="SAM" id="MobiDB-lite"/>
    </source>
</evidence>
<feature type="region of interest" description="Disordered" evidence="5">
    <location>
        <begin position="1"/>
        <end position="22"/>
    </location>
</feature>
<dbReference type="GO" id="GO:0000976">
    <property type="term" value="F:transcription cis-regulatory region binding"/>
    <property type="evidence" value="ECO:0007669"/>
    <property type="project" value="TreeGrafter"/>
</dbReference>
<dbReference type="InterPro" id="IPR011075">
    <property type="entry name" value="TetR_C"/>
</dbReference>
<dbReference type="SUPFAM" id="SSF48498">
    <property type="entry name" value="Tetracyclin repressor-like, C-terminal domain"/>
    <property type="match status" value="1"/>
</dbReference>
<dbReference type="InterPro" id="IPR050109">
    <property type="entry name" value="HTH-type_TetR-like_transc_reg"/>
</dbReference>
<proteinExistence type="predicted"/>
<name>A0A495JN90_9ACTN</name>
<dbReference type="GO" id="GO:0003700">
    <property type="term" value="F:DNA-binding transcription factor activity"/>
    <property type="evidence" value="ECO:0007669"/>
    <property type="project" value="TreeGrafter"/>
</dbReference>
<dbReference type="AlphaFoldDB" id="A0A495JN90"/>
<dbReference type="SUPFAM" id="SSF46689">
    <property type="entry name" value="Homeodomain-like"/>
    <property type="match status" value="1"/>
</dbReference>
<keyword evidence="8" id="KW-1185">Reference proteome</keyword>
<gene>
    <name evidence="7" type="ORF">BDK92_4765</name>
</gene>
<dbReference type="InterPro" id="IPR009057">
    <property type="entry name" value="Homeodomain-like_sf"/>
</dbReference>
<dbReference type="InterPro" id="IPR036271">
    <property type="entry name" value="Tet_transcr_reg_TetR-rel_C_sf"/>
</dbReference>
<evidence type="ECO:0000256" key="3">
    <source>
        <dbReference type="ARBA" id="ARBA00023163"/>
    </source>
</evidence>
<feature type="domain" description="HTH tetR-type" evidence="6">
    <location>
        <begin position="23"/>
        <end position="84"/>
    </location>
</feature>
<dbReference type="Proteomes" id="UP000277671">
    <property type="component" value="Unassembled WGS sequence"/>
</dbReference>
<protein>
    <submittedName>
        <fullName evidence="7">TetR family transcriptional regulator</fullName>
    </submittedName>
</protein>
<dbReference type="PROSITE" id="PS01081">
    <property type="entry name" value="HTH_TETR_1"/>
    <property type="match status" value="1"/>
</dbReference>
<dbReference type="InterPro" id="IPR001647">
    <property type="entry name" value="HTH_TetR"/>
</dbReference>
<keyword evidence="3" id="KW-0804">Transcription</keyword>
<feature type="DNA-binding region" description="H-T-H motif" evidence="4">
    <location>
        <begin position="47"/>
        <end position="66"/>
    </location>
</feature>
<dbReference type="Pfam" id="PF16859">
    <property type="entry name" value="TetR_C_11"/>
    <property type="match status" value="1"/>
</dbReference>
<evidence type="ECO:0000313" key="8">
    <source>
        <dbReference type="Proteomes" id="UP000277671"/>
    </source>
</evidence>
<dbReference type="PANTHER" id="PTHR30055:SF148">
    <property type="entry name" value="TETR-FAMILY TRANSCRIPTIONAL REGULATOR"/>
    <property type="match status" value="1"/>
</dbReference>
<dbReference type="Gene3D" id="1.10.357.10">
    <property type="entry name" value="Tetracycline Repressor, domain 2"/>
    <property type="match status" value="1"/>
</dbReference>
<dbReference type="Pfam" id="PF00440">
    <property type="entry name" value="TetR_N"/>
    <property type="match status" value="1"/>
</dbReference>
<organism evidence="7 8">
    <name type="scientific">Micromonospora pisi</name>
    <dbReference type="NCBI Taxonomy" id="589240"/>
    <lineage>
        <taxon>Bacteria</taxon>
        <taxon>Bacillati</taxon>
        <taxon>Actinomycetota</taxon>
        <taxon>Actinomycetes</taxon>
        <taxon>Micromonosporales</taxon>
        <taxon>Micromonosporaceae</taxon>
        <taxon>Micromonospora</taxon>
    </lineage>
</organism>
<evidence type="ECO:0000313" key="7">
    <source>
        <dbReference type="EMBL" id="RKR90393.1"/>
    </source>
</evidence>
<evidence type="ECO:0000259" key="6">
    <source>
        <dbReference type="PROSITE" id="PS50977"/>
    </source>
</evidence>
<dbReference type="Gene3D" id="1.10.10.60">
    <property type="entry name" value="Homeodomain-like"/>
    <property type="match status" value="1"/>
</dbReference>
<dbReference type="OrthoDB" id="9796019at2"/>
<reference evidence="7 8" key="1">
    <citation type="submission" date="2018-10" db="EMBL/GenBank/DDBJ databases">
        <title>Sequencing the genomes of 1000 actinobacteria strains.</title>
        <authorList>
            <person name="Klenk H.-P."/>
        </authorList>
    </citation>
    <scope>NUCLEOTIDE SEQUENCE [LARGE SCALE GENOMIC DNA]</scope>
    <source>
        <strain evidence="7 8">DSM 45175</strain>
    </source>
</reference>
<comment type="caution">
    <text evidence="7">The sequence shown here is derived from an EMBL/GenBank/DDBJ whole genome shotgun (WGS) entry which is preliminary data.</text>
</comment>